<organism evidence="1 2">
    <name type="scientific">Candidatus Thiothrix phosphatis</name>
    <dbReference type="NCBI Taxonomy" id="3112415"/>
    <lineage>
        <taxon>Bacteria</taxon>
        <taxon>Pseudomonadati</taxon>
        <taxon>Pseudomonadota</taxon>
        <taxon>Gammaproteobacteria</taxon>
        <taxon>Thiotrichales</taxon>
        <taxon>Thiotrichaceae</taxon>
        <taxon>Thiothrix</taxon>
    </lineage>
</organism>
<protein>
    <submittedName>
        <fullName evidence="1">Uncharacterized protein</fullName>
    </submittedName>
</protein>
<dbReference type="RefSeq" id="WP_324697594.1">
    <property type="nucleotide sequence ID" value="NZ_JAYMYJ010000145.1"/>
</dbReference>
<dbReference type="Proteomes" id="UP001308005">
    <property type="component" value="Unassembled WGS sequence"/>
</dbReference>
<evidence type="ECO:0000313" key="2">
    <source>
        <dbReference type="Proteomes" id="UP001308005"/>
    </source>
</evidence>
<reference evidence="2" key="1">
    <citation type="submission" date="2023-07" db="EMBL/GenBank/DDBJ databases">
        <title>The carbon used by Thiothrix.</title>
        <authorList>
            <person name="Chen L."/>
        </authorList>
    </citation>
    <scope>NUCLEOTIDE SEQUENCE [LARGE SCALE GENOMIC DNA]</scope>
</reference>
<keyword evidence="2" id="KW-1185">Reference proteome</keyword>
<sequence>TSVVVMGKIDTDNEKSSFINLFACINAVIEALNPKMSEKEVAELVKAKVQTPDNPDENGLLHTEFTHKGITYRYTLIPATAGAVFDAEPEQ</sequence>
<evidence type="ECO:0000313" key="1">
    <source>
        <dbReference type="EMBL" id="MEB4592993.1"/>
    </source>
</evidence>
<dbReference type="EMBL" id="JAYMYJ010000145">
    <property type="protein sequence ID" value="MEB4592993.1"/>
    <property type="molecule type" value="Genomic_DNA"/>
</dbReference>
<name>A0ABU6D1P9_9GAMM</name>
<accession>A0ABU6D1P9</accession>
<proteinExistence type="predicted"/>
<reference evidence="1 2" key="2">
    <citation type="submission" date="2024-01" db="EMBL/GenBank/DDBJ databases">
        <authorList>
            <person name="Xie X."/>
        </authorList>
    </citation>
    <scope>NUCLEOTIDE SEQUENCE [LARGE SCALE GENOMIC DNA]</scope>
    <source>
        <strain evidence="1">SCUT-1</strain>
    </source>
</reference>
<gene>
    <name evidence="1" type="ORF">VSS37_18580</name>
</gene>
<comment type="caution">
    <text evidence="1">The sequence shown here is derived from an EMBL/GenBank/DDBJ whole genome shotgun (WGS) entry which is preliminary data.</text>
</comment>
<feature type="non-terminal residue" evidence="1">
    <location>
        <position position="1"/>
    </location>
</feature>